<comment type="caution">
    <text evidence="6">The sequence shown here is derived from an EMBL/GenBank/DDBJ whole genome shotgun (WGS) entry which is preliminary data.</text>
</comment>
<dbReference type="SUPFAM" id="SSF52540">
    <property type="entry name" value="P-loop containing nucleoside triphosphate hydrolases"/>
    <property type="match status" value="1"/>
</dbReference>
<dbReference type="GO" id="GO:0005524">
    <property type="term" value="F:ATP binding"/>
    <property type="evidence" value="ECO:0007669"/>
    <property type="project" value="UniProtKB-KW"/>
</dbReference>
<evidence type="ECO:0000256" key="3">
    <source>
        <dbReference type="ARBA" id="ARBA00022806"/>
    </source>
</evidence>
<gene>
    <name evidence="6" type="ORF">IAA93_03585</name>
</gene>
<dbReference type="CDD" id="cd18808">
    <property type="entry name" value="SF1_C_Upf1"/>
    <property type="match status" value="1"/>
</dbReference>
<dbReference type="PANTHER" id="PTHR43788">
    <property type="entry name" value="DNA2/NAM7 HELICASE FAMILY MEMBER"/>
    <property type="match status" value="1"/>
</dbReference>
<feature type="domain" description="DNA2/NAM7 helicase-like C-terminal" evidence="5">
    <location>
        <begin position="763"/>
        <end position="975"/>
    </location>
</feature>
<evidence type="ECO:0000256" key="2">
    <source>
        <dbReference type="ARBA" id="ARBA00022801"/>
    </source>
</evidence>
<dbReference type="InterPro" id="IPR041679">
    <property type="entry name" value="DNA2/NAM7-like_C"/>
</dbReference>
<reference evidence="6" key="1">
    <citation type="journal article" date="2021" name="PeerJ">
        <title>Extensive microbial diversity within the chicken gut microbiome revealed by metagenomics and culture.</title>
        <authorList>
            <person name="Gilroy R."/>
            <person name="Ravi A."/>
            <person name="Getino M."/>
            <person name="Pursley I."/>
            <person name="Horton D.L."/>
            <person name="Alikhan N.F."/>
            <person name="Baker D."/>
            <person name="Gharbi K."/>
            <person name="Hall N."/>
            <person name="Watson M."/>
            <person name="Adriaenssens E.M."/>
            <person name="Foster-Nyarko E."/>
            <person name="Jarju S."/>
            <person name="Secka A."/>
            <person name="Antonio M."/>
            <person name="Oren A."/>
            <person name="Chaudhuri R.R."/>
            <person name="La Ragione R."/>
            <person name="Hildebrand F."/>
            <person name="Pallen M.J."/>
        </authorList>
    </citation>
    <scope>NUCLEOTIDE SEQUENCE</scope>
    <source>
        <strain evidence="6">MalCec1-1739</strain>
    </source>
</reference>
<dbReference type="InterPro" id="IPR050534">
    <property type="entry name" value="Coronavir_polyprotein_1ab"/>
</dbReference>
<sequence>MNITDNDTPLATDMAGGTHTPAACLRVRVLRVTAGSITVTDGDGRRLELCLTGATGDRTYLSHIVRAGMRLNLVCPSTEGCRADAEIVVVEPDCLIDVTAVASCFEPYGESPALFVLGRLRPRVSASAVMLGNFASQLLDEEVHGRQDEYAGSVRKFFRHNGLAMAACSDLTPDFHAEARRQRDNIAHAITHGLADTGCWRSDGAVVEPSFICEMLGLQGRMDLMQDDLKVLVEQKSGKAAWQPRPDGLKAHDKHRVQLMLYMAVLHYAFGIAYSEMHSYLLYSKYHDGLLRTDRPDGLLARAMRLRNAIAATELACAGEGAGRLLWEITPERLVTDTRGMAFMRRFAQPRIEALLRPLHEASLLERAYYLRMYRFVAAEHLLAKTGTTGCGKAGFASVWLTPAAEKIESGDMMASMTLDPVSKDEDGISRLTLRTADKGSADMTNFRTGDTVIAYPYPAGGMPDARRTFVYRATVEDIATDKVTLRLRAPQSCARQFDPRHDRSWAIEHDFYDSTYTSLYRSLHQLLTATRRRRDILMAQRAPGTDTSLSLNRDCGNGDISTLVLRAKQARDFFVVIGPPGTGKTSLGMLNILLEELSEPGTSVLLLAYTNRAVDEMCSKLIDDTGQPVIDFARLGSGLSAAEAYRPYLLSERMAKAANVGEVRRMIAGIRVFAGTVASLNAAPQLLELKRFDLAIIDEASQIPEPHLLSVLAARHGDDDAVARWVMIGDDRQLPAVVAQPHGESAVDDPMLRAIGLTDCRLSLFERMLKVYGDDPRVVFMLSRQGRMHDEIADFVNHSFYGSRLASVPLPHQTAPAPTPPAGCDGLHAMMLSRRFVFVASPDVSDGQMPAKLNLCEAEMIAAMVAATRDLEGDKWDPGRTVGVIVPYRAQIAAVRAALDRRDSALRHVTVDTVERYQGSQRDTIVYGTTVHDATQLAFLTESTAPDRDGHPVDRKLNVALTRARLHLVVVGNPATLAQAPLYAQLMDYARRRNAYLDVPPERFCRGDF</sequence>
<dbReference type="Proteomes" id="UP000787625">
    <property type="component" value="Unassembled WGS sequence"/>
</dbReference>
<organism evidence="6 7">
    <name type="scientific">Candidatus Avibacteroides avistercoris</name>
    <dbReference type="NCBI Taxonomy" id="2840690"/>
    <lineage>
        <taxon>Bacteria</taxon>
        <taxon>Pseudomonadati</taxon>
        <taxon>Bacteroidota</taxon>
        <taxon>Bacteroidia</taxon>
        <taxon>Bacteroidales</taxon>
        <taxon>Bacteroidaceae</taxon>
        <taxon>Bacteroidaceae incertae sedis</taxon>
        <taxon>Candidatus Avibacteroides</taxon>
    </lineage>
</organism>
<reference evidence="6" key="2">
    <citation type="submission" date="2021-04" db="EMBL/GenBank/DDBJ databases">
        <authorList>
            <person name="Gilroy R."/>
        </authorList>
    </citation>
    <scope>NUCLEOTIDE SEQUENCE</scope>
    <source>
        <strain evidence="6">MalCec1-1739</strain>
    </source>
</reference>
<evidence type="ECO:0000313" key="7">
    <source>
        <dbReference type="Proteomes" id="UP000787625"/>
    </source>
</evidence>
<dbReference type="PANTHER" id="PTHR43788:SF8">
    <property type="entry name" value="DNA-BINDING PROTEIN SMUBP-2"/>
    <property type="match status" value="1"/>
</dbReference>
<keyword evidence="1" id="KW-0547">Nucleotide-binding</keyword>
<dbReference type="Gene3D" id="3.40.50.300">
    <property type="entry name" value="P-loop containing nucleotide triphosphate hydrolases"/>
    <property type="match status" value="2"/>
</dbReference>
<keyword evidence="3" id="KW-0347">Helicase</keyword>
<evidence type="ECO:0000313" key="6">
    <source>
        <dbReference type="EMBL" id="HJD52795.1"/>
    </source>
</evidence>
<dbReference type="Pfam" id="PF13604">
    <property type="entry name" value="AAA_30"/>
    <property type="match status" value="1"/>
</dbReference>
<dbReference type="GO" id="GO:0016787">
    <property type="term" value="F:hydrolase activity"/>
    <property type="evidence" value="ECO:0007669"/>
    <property type="project" value="UniProtKB-KW"/>
</dbReference>
<dbReference type="Pfam" id="PF13087">
    <property type="entry name" value="AAA_12"/>
    <property type="match status" value="1"/>
</dbReference>
<evidence type="ECO:0000259" key="5">
    <source>
        <dbReference type="Pfam" id="PF13087"/>
    </source>
</evidence>
<dbReference type="EMBL" id="DWUP01000072">
    <property type="protein sequence ID" value="HJD52795.1"/>
    <property type="molecule type" value="Genomic_DNA"/>
</dbReference>
<keyword evidence="4" id="KW-0067">ATP-binding</keyword>
<dbReference type="InterPro" id="IPR047187">
    <property type="entry name" value="SF1_C_Upf1"/>
</dbReference>
<name>A0A9D2UHV6_9BACT</name>
<evidence type="ECO:0000256" key="1">
    <source>
        <dbReference type="ARBA" id="ARBA00022741"/>
    </source>
</evidence>
<dbReference type="AlphaFoldDB" id="A0A9D2UHV6"/>
<dbReference type="GO" id="GO:0043139">
    <property type="term" value="F:5'-3' DNA helicase activity"/>
    <property type="evidence" value="ECO:0007669"/>
    <property type="project" value="TreeGrafter"/>
</dbReference>
<proteinExistence type="predicted"/>
<keyword evidence="2" id="KW-0378">Hydrolase</keyword>
<protein>
    <submittedName>
        <fullName evidence="6">AAA family ATPase</fullName>
    </submittedName>
</protein>
<dbReference type="InterPro" id="IPR027417">
    <property type="entry name" value="P-loop_NTPase"/>
</dbReference>
<accession>A0A9D2UHV6</accession>
<evidence type="ECO:0000256" key="4">
    <source>
        <dbReference type="ARBA" id="ARBA00022840"/>
    </source>
</evidence>